<sequence>MASPSSCQEVPGPREEAKRRRIHGEEGSLKFFSEFFKVSSGPQSNVCLFPAGPKRRPCERDGPIGHIHKGRRDSAFCRDLNATGPVVAICCPTRLSLSRPVQAPVAISVDPVATLIR</sequence>
<keyword evidence="3" id="KW-1185">Reference proteome</keyword>
<evidence type="ECO:0000313" key="3">
    <source>
        <dbReference type="Proteomes" id="UP000652761"/>
    </source>
</evidence>
<feature type="non-terminal residue" evidence="2">
    <location>
        <position position="1"/>
    </location>
</feature>
<comment type="caution">
    <text evidence="2">The sequence shown here is derived from an EMBL/GenBank/DDBJ whole genome shotgun (WGS) entry which is preliminary data.</text>
</comment>
<feature type="compositionally biased region" description="Basic and acidic residues" evidence="1">
    <location>
        <begin position="12"/>
        <end position="23"/>
    </location>
</feature>
<gene>
    <name evidence="2" type="ORF">Taro_025843</name>
</gene>
<evidence type="ECO:0000256" key="1">
    <source>
        <dbReference type="SAM" id="MobiDB-lite"/>
    </source>
</evidence>
<dbReference type="AlphaFoldDB" id="A0A843V9W9"/>
<accession>A0A843V9W9</accession>
<dbReference type="Proteomes" id="UP000652761">
    <property type="component" value="Unassembled WGS sequence"/>
</dbReference>
<proteinExistence type="predicted"/>
<reference evidence="2" key="1">
    <citation type="submission" date="2017-07" db="EMBL/GenBank/DDBJ databases">
        <title>Taro Niue Genome Assembly and Annotation.</title>
        <authorList>
            <person name="Atibalentja N."/>
            <person name="Keating K."/>
            <person name="Fields C.J."/>
        </authorList>
    </citation>
    <scope>NUCLEOTIDE SEQUENCE</scope>
    <source>
        <strain evidence="2">Niue_2</strain>
        <tissue evidence="2">Leaf</tissue>
    </source>
</reference>
<evidence type="ECO:0000313" key="2">
    <source>
        <dbReference type="EMBL" id="MQL93201.1"/>
    </source>
</evidence>
<dbReference type="EMBL" id="NMUH01001530">
    <property type="protein sequence ID" value="MQL93201.1"/>
    <property type="molecule type" value="Genomic_DNA"/>
</dbReference>
<feature type="region of interest" description="Disordered" evidence="1">
    <location>
        <begin position="1"/>
        <end position="23"/>
    </location>
</feature>
<name>A0A843V9W9_COLES</name>
<organism evidence="2 3">
    <name type="scientific">Colocasia esculenta</name>
    <name type="common">Wild taro</name>
    <name type="synonym">Arum esculentum</name>
    <dbReference type="NCBI Taxonomy" id="4460"/>
    <lineage>
        <taxon>Eukaryota</taxon>
        <taxon>Viridiplantae</taxon>
        <taxon>Streptophyta</taxon>
        <taxon>Embryophyta</taxon>
        <taxon>Tracheophyta</taxon>
        <taxon>Spermatophyta</taxon>
        <taxon>Magnoliopsida</taxon>
        <taxon>Liliopsida</taxon>
        <taxon>Araceae</taxon>
        <taxon>Aroideae</taxon>
        <taxon>Colocasieae</taxon>
        <taxon>Colocasia</taxon>
    </lineage>
</organism>
<protein>
    <submittedName>
        <fullName evidence="2">Uncharacterized protein</fullName>
    </submittedName>
</protein>